<feature type="transmembrane region" description="Helical" evidence="6">
    <location>
        <begin position="67"/>
        <end position="88"/>
    </location>
</feature>
<evidence type="ECO:0000313" key="7">
    <source>
        <dbReference type="EMBL" id="MFC5627644.1"/>
    </source>
</evidence>
<evidence type="ECO:0000256" key="2">
    <source>
        <dbReference type="ARBA" id="ARBA00022692"/>
    </source>
</evidence>
<feature type="transmembrane region" description="Helical" evidence="6">
    <location>
        <begin position="352"/>
        <end position="373"/>
    </location>
</feature>
<evidence type="ECO:0000256" key="3">
    <source>
        <dbReference type="ARBA" id="ARBA00022960"/>
    </source>
</evidence>
<evidence type="ECO:0000313" key="8">
    <source>
        <dbReference type="Proteomes" id="UP001596143"/>
    </source>
</evidence>
<sequence length="388" mass="43705">MNKQTEQRYDINIFFILFLFSVLSCMYIYFAQQLPQYNTNFALRQAVFFVIAFIVAFVILHFDFEYYLHLSWILYGVGLLLLIILAIAPESIAPPSKGAKRWFDLPVIGSFQPSEIMKIFMIILLSSIIYRHNQTYVNRSFHTDMMLLGKMLAVVAPPVFLLIQQPDMGMIMLTAAIFLALLLVSGISYKIIAVITGIPAILFALFLIAYWRFPALLERYVFSHMSDYQVRRFYGWLEPLKYADEGYQTAKSITLIGSGKLLGTDTGGYLPEAHTDFIFAIIGNVHGFAGAAFVITLYFVFIYLIVLIALRCHHSFGRLLCAGVIGMFSFQVFQNIGMTIGLLPVTGFTLPFISYGGSSLVSSMIAVGIVLSVKYHSKNYMFSSSEGS</sequence>
<dbReference type="PANTHER" id="PTHR30474:SF1">
    <property type="entry name" value="PEPTIDOGLYCAN GLYCOSYLTRANSFERASE MRDB"/>
    <property type="match status" value="1"/>
</dbReference>
<dbReference type="PANTHER" id="PTHR30474">
    <property type="entry name" value="CELL CYCLE PROTEIN"/>
    <property type="match status" value="1"/>
</dbReference>
<evidence type="ECO:0000256" key="6">
    <source>
        <dbReference type="SAM" id="Phobius"/>
    </source>
</evidence>
<name>A0ABW0U4I5_9BACI</name>
<feature type="transmembrane region" description="Helical" evidence="6">
    <location>
        <begin position="116"/>
        <end position="133"/>
    </location>
</feature>
<keyword evidence="4 6" id="KW-1133">Transmembrane helix</keyword>
<evidence type="ECO:0000256" key="1">
    <source>
        <dbReference type="ARBA" id="ARBA00004141"/>
    </source>
</evidence>
<feature type="transmembrane region" description="Helical" evidence="6">
    <location>
        <begin position="319"/>
        <end position="340"/>
    </location>
</feature>
<dbReference type="InterPro" id="IPR001182">
    <property type="entry name" value="FtsW/RodA"/>
</dbReference>
<feature type="transmembrane region" description="Helical" evidence="6">
    <location>
        <begin position="168"/>
        <end position="184"/>
    </location>
</feature>
<dbReference type="RefSeq" id="WP_270896667.1">
    <property type="nucleotide sequence ID" value="NZ_JBHSPF010000009.1"/>
</dbReference>
<feature type="transmembrane region" description="Helical" evidence="6">
    <location>
        <begin position="42"/>
        <end position="60"/>
    </location>
</feature>
<keyword evidence="2 6" id="KW-0812">Transmembrane</keyword>
<dbReference type="Pfam" id="PF01098">
    <property type="entry name" value="FTSW_RODA_SPOVE"/>
    <property type="match status" value="1"/>
</dbReference>
<feature type="transmembrane region" description="Helical" evidence="6">
    <location>
        <begin position="277"/>
        <end position="310"/>
    </location>
</feature>
<reference evidence="8" key="1">
    <citation type="journal article" date="2019" name="Int. J. Syst. Evol. Microbiol.">
        <title>The Global Catalogue of Microorganisms (GCM) 10K type strain sequencing project: providing services to taxonomists for standard genome sequencing and annotation.</title>
        <authorList>
            <consortium name="The Broad Institute Genomics Platform"/>
            <consortium name="The Broad Institute Genome Sequencing Center for Infectious Disease"/>
            <person name="Wu L."/>
            <person name="Ma J."/>
        </authorList>
    </citation>
    <scope>NUCLEOTIDE SEQUENCE [LARGE SCALE GENOMIC DNA]</scope>
    <source>
        <strain evidence="8">CGMCC 1.15790</strain>
    </source>
</reference>
<protein>
    <submittedName>
        <fullName evidence="7">FtsW/RodA/SpoVE family cell cycle protein</fullName>
    </submittedName>
</protein>
<evidence type="ECO:0000256" key="5">
    <source>
        <dbReference type="ARBA" id="ARBA00023136"/>
    </source>
</evidence>
<gene>
    <name evidence="7" type="ORF">ACFPTR_01860</name>
</gene>
<organism evidence="7 8">
    <name type="scientific">Aliibacillus thermotolerans</name>
    <dbReference type="NCBI Taxonomy" id="1834418"/>
    <lineage>
        <taxon>Bacteria</taxon>
        <taxon>Bacillati</taxon>
        <taxon>Bacillota</taxon>
        <taxon>Bacilli</taxon>
        <taxon>Bacillales</taxon>
        <taxon>Bacillaceae</taxon>
        <taxon>Aliibacillus</taxon>
    </lineage>
</organism>
<dbReference type="EMBL" id="JBHSPF010000009">
    <property type="protein sequence ID" value="MFC5627644.1"/>
    <property type="molecule type" value="Genomic_DNA"/>
</dbReference>
<proteinExistence type="predicted"/>
<dbReference type="Proteomes" id="UP001596143">
    <property type="component" value="Unassembled WGS sequence"/>
</dbReference>
<comment type="subcellular location">
    <subcellularLocation>
        <location evidence="1">Membrane</location>
        <topology evidence="1">Multi-pass membrane protein</topology>
    </subcellularLocation>
</comment>
<dbReference type="PROSITE" id="PS51257">
    <property type="entry name" value="PROKAR_LIPOPROTEIN"/>
    <property type="match status" value="1"/>
</dbReference>
<accession>A0ABW0U4I5</accession>
<comment type="caution">
    <text evidence="7">The sequence shown here is derived from an EMBL/GenBank/DDBJ whole genome shotgun (WGS) entry which is preliminary data.</text>
</comment>
<keyword evidence="3" id="KW-0133">Cell shape</keyword>
<evidence type="ECO:0000256" key="4">
    <source>
        <dbReference type="ARBA" id="ARBA00022989"/>
    </source>
</evidence>
<keyword evidence="8" id="KW-1185">Reference proteome</keyword>
<feature type="transmembrane region" description="Helical" evidence="6">
    <location>
        <begin position="12"/>
        <end position="30"/>
    </location>
</feature>
<feature type="transmembrane region" description="Helical" evidence="6">
    <location>
        <begin position="191"/>
        <end position="213"/>
    </location>
</feature>
<feature type="transmembrane region" description="Helical" evidence="6">
    <location>
        <begin position="145"/>
        <end position="162"/>
    </location>
</feature>
<keyword evidence="5 6" id="KW-0472">Membrane</keyword>